<gene>
    <name evidence="1" type="ORF">OGM63_27205</name>
</gene>
<protein>
    <submittedName>
        <fullName evidence="1">Uncharacterized protein</fullName>
    </submittedName>
</protein>
<reference evidence="1 2" key="1">
    <citation type="submission" date="2022-10" db="EMBL/GenBank/DDBJ databases">
        <title>Identification of biosynthetic pathway for the production of the potent trypsin inhibitor radiosumin.</title>
        <authorList>
            <person name="Fewer D.P."/>
            <person name="Delbaje E."/>
            <person name="Ouyang X."/>
            <person name="Agostino P.D."/>
            <person name="Wahlsten M."/>
            <person name="Jokela J."/>
            <person name="Permi P."/>
            <person name="Haapaniemi E."/>
            <person name="Koistinen H."/>
        </authorList>
    </citation>
    <scope>NUCLEOTIDE SEQUENCE [LARGE SCALE GENOMIC DNA]</scope>
    <source>
        <strain evidence="1 2">NIES-515</strain>
    </source>
</reference>
<keyword evidence="2" id="KW-1185">Reference proteome</keyword>
<proteinExistence type="predicted"/>
<evidence type="ECO:0000313" key="1">
    <source>
        <dbReference type="EMBL" id="MCV3217153.1"/>
    </source>
</evidence>
<dbReference type="RefSeq" id="WP_263748850.1">
    <property type="nucleotide sequence ID" value="NZ_JAOWRF010000387.1"/>
</dbReference>
<sequence length="88" mass="9671">MDERDGVNLTAGGLKKLGNLVNLKDDIIADAIRERGGGQSQVNQLQSDYQNMKVGELANLAAEGDEEAETAIKILKQARKKREKYGNR</sequence>
<organism evidence="1 2">
    <name type="scientific">Plectonema radiosum NIES-515</name>
    <dbReference type="NCBI Taxonomy" id="2986073"/>
    <lineage>
        <taxon>Bacteria</taxon>
        <taxon>Bacillati</taxon>
        <taxon>Cyanobacteriota</taxon>
        <taxon>Cyanophyceae</taxon>
        <taxon>Oscillatoriophycideae</taxon>
        <taxon>Oscillatoriales</taxon>
        <taxon>Microcoleaceae</taxon>
        <taxon>Plectonema</taxon>
    </lineage>
</organism>
<name>A0ABT3B6Y9_9CYAN</name>
<comment type="caution">
    <text evidence="1">The sequence shown here is derived from an EMBL/GenBank/DDBJ whole genome shotgun (WGS) entry which is preliminary data.</text>
</comment>
<dbReference type="EMBL" id="JAOWRF010000387">
    <property type="protein sequence ID" value="MCV3217153.1"/>
    <property type="molecule type" value="Genomic_DNA"/>
</dbReference>
<dbReference type="Proteomes" id="UP001526143">
    <property type="component" value="Unassembled WGS sequence"/>
</dbReference>
<accession>A0ABT3B6Y9</accession>
<evidence type="ECO:0000313" key="2">
    <source>
        <dbReference type="Proteomes" id="UP001526143"/>
    </source>
</evidence>